<accession>D7DPG2</accession>
<keyword evidence="2" id="KW-0949">S-adenosyl-L-methionine</keyword>
<evidence type="ECO:0000256" key="2">
    <source>
        <dbReference type="ARBA" id="ARBA00022691"/>
    </source>
</evidence>
<dbReference type="InterPro" id="IPR002052">
    <property type="entry name" value="DNA_methylase_N6_adenine_CS"/>
</dbReference>
<dbReference type="Gene3D" id="3.40.50.150">
    <property type="entry name" value="Vaccinia Virus protein VP39"/>
    <property type="match status" value="1"/>
</dbReference>
<dbReference type="Pfam" id="PF05175">
    <property type="entry name" value="MTS"/>
    <property type="match status" value="1"/>
</dbReference>
<dbReference type="RefSeq" id="WP_013147522.1">
    <property type="nucleotide sequence ID" value="NC_014207.1"/>
</dbReference>
<evidence type="ECO:0000313" key="5">
    <source>
        <dbReference type="Proteomes" id="UP000000383"/>
    </source>
</evidence>
<organism evidence="4 5">
    <name type="scientific">Methylotenera versatilis (strain 301)</name>
    <dbReference type="NCBI Taxonomy" id="666681"/>
    <lineage>
        <taxon>Bacteria</taxon>
        <taxon>Pseudomonadati</taxon>
        <taxon>Pseudomonadota</taxon>
        <taxon>Betaproteobacteria</taxon>
        <taxon>Nitrosomonadales</taxon>
        <taxon>Methylophilaceae</taxon>
        <taxon>Methylotenera</taxon>
    </lineage>
</organism>
<feature type="domain" description="Methyltransferase small" evidence="3">
    <location>
        <begin position="214"/>
        <end position="332"/>
    </location>
</feature>
<keyword evidence="5" id="KW-1185">Reference proteome</keyword>
<evidence type="ECO:0000259" key="3">
    <source>
        <dbReference type="Pfam" id="PF05175"/>
    </source>
</evidence>
<dbReference type="InterPro" id="IPR050320">
    <property type="entry name" value="N5-glutamine_MTase"/>
</dbReference>
<dbReference type="EMBL" id="CP002056">
    <property type="protein sequence ID" value="ADI29206.1"/>
    <property type="molecule type" value="Genomic_DNA"/>
</dbReference>
<reference evidence="4 5" key="2">
    <citation type="journal article" date="2011" name="J. Bacteriol.">
        <title>Genomes of three methylotrophs from a single niche uncover genetic and metabolic divergence of Methylophilaceae.</title>
        <authorList>
            <person name="Lapidus A."/>
            <person name="Clum A."/>
            <person name="Labutti K."/>
            <person name="Kaluzhnaya M.G."/>
            <person name="Lim S."/>
            <person name="Beck D.A."/>
            <person name="Glavina Del Rio T."/>
            <person name="Nolan M."/>
            <person name="Mavromatis K."/>
            <person name="Huntemann M."/>
            <person name="Lucas S."/>
            <person name="Lidstrom M.E."/>
            <person name="Ivanova N."/>
            <person name="Chistoserdova L."/>
        </authorList>
    </citation>
    <scope>NUCLEOTIDE SEQUENCE [LARGE SCALE GENOMIC DNA]</scope>
    <source>
        <strain evidence="4 5">301</strain>
    </source>
</reference>
<dbReference type="InterPro" id="IPR007848">
    <property type="entry name" value="Small_mtfrase_dom"/>
</dbReference>
<name>D7DPG2_METV0</name>
<dbReference type="InterPro" id="IPR029063">
    <property type="entry name" value="SAM-dependent_MTases_sf"/>
</dbReference>
<keyword evidence="1 4" id="KW-0489">Methyltransferase</keyword>
<dbReference type="CDD" id="cd02440">
    <property type="entry name" value="AdoMet_MTases"/>
    <property type="match status" value="1"/>
</dbReference>
<dbReference type="STRING" id="666681.M301_0822"/>
<dbReference type="Proteomes" id="UP000000383">
    <property type="component" value="Chromosome"/>
</dbReference>
<dbReference type="PANTHER" id="PTHR18895:SF74">
    <property type="entry name" value="MTRF1L RELEASE FACTOR GLUTAMINE METHYLTRANSFERASE"/>
    <property type="match status" value="1"/>
</dbReference>
<keyword evidence="4" id="KW-0808">Transferase</keyword>
<evidence type="ECO:0000256" key="1">
    <source>
        <dbReference type="ARBA" id="ARBA00022603"/>
    </source>
</evidence>
<dbReference type="PROSITE" id="PS00092">
    <property type="entry name" value="N6_MTASE"/>
    <property type="match status" value="1"/>
</dbReference>
<dbReference type="KEGG" id="meh:M301_0822"/>
<dbReference type="GO" id="GO:0036009">
    <property type="term" value="F:protein-glutamine N-methyltransferase activity"/>
    <property type="evidence" value="ECO:0007669"/>
    <property type="project" value="TreeGrafter"/>
</dbReference>
<proteinExistence type="predicted"/>
<gene>
    <name evidence="4" type="ordered locus">M301_0822</name>
</gene>
<dbReference type="HOGENOM" id="CLU_046655_1_0_4"/>
<dbReference type="AlphaFoldDB" id="D7DPG2"/>
<dbReference type="GO" id="GO:0003676">
    <property type="term" value="F:nucleic acid binding"/>
    <property type="evidence" value="ECO:0007669"/>
    <property type="project" value="InterPro"/>
</dbReference>
<protein>
    <submittedName>
        <fullName evidence="4">Methyltransferase small</fullName>
    </submittedName>
</protein>
<evidence type="ECO:0000313" key="4">
    <source>
        <dbReference type="EMBL" id="ADI29206.1"/>
    </source>
</evidence>
<sequence>MNTQTTKPTIDSPAVNNTISWQEANKTKTGTWHSENAAPVPKRVQIADDTTKADDAYKLCCEGTALLWRGDFQNAKMLLQALSRRIDRPGKKPKKPAESMLEAFHLHRQAQSQKARILGMLVIELNVGYNISLRRAPDVKAACEHAYGKSTHSIVVSLREILGLVGAYEWSKNGVDIPVINNKIFPSYGVFSPIRGEYLDLVDVTPLPIPCNLAFDIGTGTGVLAAILANRGITNIIATDNSHRALDCALKNVNLLGLKNNVKLVEANLFPSAEYGKADLIVCNPPWLPAHPSSALESAIYDEKSKMLKGFLNGLNAHLNTNGEGWLILSNFAELLGLRTREELLGWIDEAGLKVIERTDTKARHGKTLDATDPLHAARKAEVTSLWRLAKT</sequence>
<dbReference type="GO" id="GO:0032259">
    <property type="term" value="P:methylation"/>
    <property type="evidence" value="ECO:0007669"/>
    <property type="project" value="UniProtKB-KW"/>
</dbReference>
<dbReference type="SUPFAM" id="SSF53335">
    <property type="entry name" value="S-adenosyl-L-methionine-dependent methyltransferases"/>
    <property type="match status" value="1"/>
</dbReference>
<reference evidence="5" key="1">
    <citation type="submission" date="2010-05" db="EMBL/GenBank/DDBJ databases">
        <title>Complete sequence of Methylotenera sp. 301.</title>
        <authorList>
            <person name="Lucas S."/>
            <person name="Copeland A."/>
            <person name="Lapidus A."/>
            <person name="Cheng J.-F."/>
            <person name="Bruce D."/>
            <person name="Goodwin L."/>
            <person name="Pitluck S."/>
            <person name="Clum A."/>
            <person name="Land M."/>
            <person name="Hauser L."/>
            <person name="Kyrpides N."/>
            <person name="Ivanova N."/>
            <person name="Chistoservova L."/>
            <person name="Kalyuzhnaya M."/>
            <person name="Woyke T."/>
        </authorList>
    </citation>
    <scope>NUCLEOTIDE SEQUENCE [LARGE SCALE GENOMIC DNA]</scope>
    <source>
        <strain evidence="5">301</strain>
    </source>
</reference>
<dbReference type="PANTHER" id="PTHR18895">
    <property type="entry name" value="HEMK METHYLTRANSFERASE"/>
    <property type="match status" value="1"/>
</dbReference>
<dbReference type="eggNOG" id="COG2890">
    <property type="taxonomic scope" value="Bacteria"/>
</dbReference>